<feature type="transmembrane region" description="Helical" evidence="1">
    <location>
        <begin position="12"/>
        <end position="34"/>
    </location>
</feature>
<dbReference type="Proteomes" id="UP001164693">
    <property type="component" value="Chromosome"/>
</dbReference>
<dbReference type="EMBL" id="CP097463">
    <property type="protein sequence ID" value="WAX58048.1"/>
    <property type="molecule type" value="Genomic_DNA"/>
</dbReference>
<feature type="transmembrane region" description="Helical" evidence="1">
    <location>
        <begin position="230"/>
        <end position="248"/>
    </location>
</feature>
<feature type="transmembrane region" description="Helical" evidence="1">
    <location>
        <begin position="98"/>
        <end position="124"/>
    </location>
</feature>
<feature type="transmembrane region" description="Helical" evidence="1">
    <location>
        <begin position="166"/>
        <end position="186"/>
    </location>
</feature>
<dbReference type="InterPro" id="IPR017196">
    <property type="entry name" value="ECF_substrate-spec_UCP037395"/>
</dbReference>
<name>A0ABY7K2F3_9ACTN</name>
<feature type="transmembrane region" description="Helical" evidence="1">
    <location>
        <begin position="70"/>
        <end position="86"/>
    </location>
</feature>
<accession>A0ABY7K2F3</accession>
<feature type="transmembrane region" description="Helical" evidence="1">
    <location>
        <begin position="46"/>
        <end position="64"/>
    </location>
</feature>
<gene>
    <name evidence="2" type="ORF">M6B22_04580</name>
</gene>
<sequence>MNALRLRPRALAAIVTVTLVGVGAFSWPLLIGFTSADSGHARDAPWIFLLMLPLLLLVVAAEIADGGMDAKAVALLGVLAGICAVLRPVTGGVSGVQLMFFLLVPAGRVLGPGFGFVLGNVAMFASAALTGGGGPWLPFQMLAAGWIGMFAGVLPPARGRAELVLLAGYGALASIAYGFVLNLWFWPFGSANVGTAGAVAFLPDAPLAENLRRWLSFSVTTSLGFDVPRAVVTALALLLVGRPVLLALRRAARRAAFDAPVEFAP</sequence>
<dbReference type="Gene3D" id="1.10.1760.20">
    <property type="match status" value="1"/>
</dbReference>
<reference evidence="2" key="1">
    <citation type="submission" date="2022-05" db="EMBL/GenBank/DDBJ databases">
        <title>Jatrophihabitans sp. SB3-54 whole genome sequence.</title>
        <authorList>
            <person name="Suh M.K."/>
            <person name="Eom M.K."/>
            <person name="Kim J.S."/>
            <person name="Kim H.S."/>
            <person name="Do H.E."/>
            <person name="Shin Y.K."/>
            <person name="Lee J.-S."/>
        </authorList>
    </citation>
    <scope>NUCLEOTIDE SEQUENCE</scope>
    <source>
        <strain evidence="2">SB3-54</strain>
    </source>
</reference>
<keyword evidence="1" id="KW-1133">Transmembrane helix</keyword>
<evidence type="ECO:0000256" key="1">
    <source>
        <dbReference type="SAM" id="Phobius"/>
    </source>
</evidence>
<proteinExistence type="predicted"/>
<dbReference type="PIRSF" id="PIRSF037395">
    <property type="entry name" value="UCP037395_ABCper"/>
    <property type="match status" value="1"/>
</dbReference>
<keyword evidence="1" id="KW-0472">Membrane</keyword>
<dbReference type="RefSeq" id="WP_269444597.1">
    <property type="nucleotide sequence ID" value="NZ_CP097463.1"/>
</dbReference>
<keyword evidence="3" id="KW-1185">Reference proteome</keyword>
<evidence type="ECO:0000313" key="2">
    <source>
        <dbReference type="EMBL" id="WAX58048.1"/>
    </source>
</evidence>
<protein>
    <submittedName>
        <fullName evidence="2">ECF transporter S component</fullName>
    </submittedName>
</protein>
<feature type="transmembrane region" description="Helical" evidence="1">
    <location>
        <begin position="136"/>
        <end position="154"/>
    </location>
</feature>
<evidence type="ECO:0000313" key="3">
    <source>
        <dbReference type="Proteomes" id="UP001164693"/>
    </source>
</evidence>
<keyword evidence="1" id="KW-0812">Transmembrane</keyword>
<organism evidence="2 3">
    <name type="scientific">Jatrophihabitans cynanchi</name>
    <dbReference type="NCBI Taxonomy" id="2944128"/>
    <lineage>
        <taxon>Bacteria</taxon>
        <taxon>Bacillati</taxon>
        <taxon>Actinomycetota</taxon>
        <taxon>Actinomycetes</taxon>
        <taxon>Jatrophihabitantales</taxon>
        <taxon>Jatrophihabitantaceae</taxon>
        <taxon>Jatrophihabitans</taxon>
    </lineage>
</organism>